<dbReference type="SUPFAM" id="SSF47954">
    <property type="entry name" value="Cyclin-like"/>
    <property type="match status" value="2"/>
</dbReference>
<dbReference type="AlphaFoldDB" id="A0A1R2C8H7"/>
<evidence type="ECO:0000256" key="4">
    <source>
        <dbReference type="RuleBase" id="RU000383"/>
    </source>
</evidence>
<dbReference type="InterPro" id="IPR006671">
    <property type="entry name" value="Cyclin_N"/>
</dbReference>
<keyword evidence="2 4" id="KW-0195">Cyclin</keyword>
<name>A0A1R2C8H7_9CILI</name>
<feature type="domain" description="Cyclin-like" evidence="5">
    <location>
        <begin position="80"/>
        <end position="165"/>
    </location>
</feature>
<accession>A0A1R2C8H7</accession>
<dbReference type="Proteomes" id="UP000187209">
    <property type="component" value="Unassembled WGS sequence"/>
</dbReference>
<keyword evidence="3" id="KW-0131">Cell cycle</keyword>
<dbReference type="InterPro" id="IPR013763">
    <property type="entry name" value="Cyclin-like_dom"/>
</dbReference>
<dbReference type="SMART" id="SM00385">
    <property type="entry name" value="CYCLIN"/>
    <property type="match status" value="1"/>
</dbReference>
<evidence type="ECO:0000313" key="7">
    <source>
        <dbReference type="Proteomes" id="UP000187209"/>
    </source>
</evidence>
<evidence type="ECO:0000256" key="2">
    <source>
        <dbReference type="ARBA" id="ARBA00023127"/>
    </source>
</evidence>
<dbReference type="FunFam" id="1.10.472.10:FF:000001">
    <property type="entry name" value="G2/mitotic-specific cyclin"/>
    <property type="match status" value="1"/>
</dbReference>
<reference evidence="6 7" key="1">
    <citation type="submission" date="2016-11" db="EMBL/GenBank/DDBJ databases">
        <title>The macronuclear genome of Stentor coeruleus: a giant cell with tiny introns.</title>
        <authorList>
            <person name="Slabodnick M."/>
            <person name="Ruby J.G."/>
            <person name="Reiff S.B."/>
            <person name="Swart E.C."/>
            <person name="Gosai S."/>
            <person name="Prabakaran S."/>
            <person name="Witkowska E."/>
            <person name="Larue G.E."/>
            <person name="Fisher S."/>
            <person name="Freeman R.M."/>
            <person name="Gunawardena J."/>
            <person name="Chu W."/>
            <person name="Stover N.A."/>
            <person name="Gregory B.D."/>
            <person name="Nowacki M."/>
            <person name="Derisi J."/>
            <person name="Roy S.W."/>
            <person name="Marshall W.F."/>
            <person name="Sood P."/>
        </authorList>
    </citation>
    <scope>NUCLEOTIDE SEQUENCE [LARGE SCALE GENOMIC DNA]</scope>
    <source>
        <strain evidence="6">WM001</strain>
    </source>
</reference>
<gene>
    <name evidence="6" type="ORF">SteCoe_13392</name>
</gene>
<evidence type="ECO:0000313" key="6">
    <source>
        <dbReference type="EMBL" id="OMJ85299.1"/>
    </source>
</evidence>
<dbReference type="GO" id="GO:0051301">
    <property type="term" value="P:cell division"/>
    <property type="evidence" value="ECO:0007669"/>
    <property type="project" value="UniProtKB-KW"/>
</dbReference>
<dbReference type="PANTHER" id="PTHR10177">
    <property type="entry name" value="CYCLINS"/>
    <property type="match status" value="1"/>
</dbReference>
<comment type="caution">
    <text evidence="6">The sequence shown here is derived from an EMBL/GenBank/DDBJ whole genome shotgun (WGS) entry which is preliminary data.</text>
</comment>
<keyword evidence="7" id="KW-1185">Reference proteome</keyword>
<dbReference type="Pfam" id="PF00134">
    <property type="entry name" value="Cyclin_N"/>
    <property type="match status" value="1"/>
</dbReference>
<evidence type="ECO:0000256" key="3">
    <source>
        <dbReference type="ARBA" id="ARBA00023306"/>
    </source>
</evidence>
<keyword evidence="1" id="KW-0132">Cell division</keyword>
<dbReference type="OrthoDB" id="5590282at2759"/>
<dbReference type="InterPro" id="IPR036915">
    <property type="entry name" value="Cyclin-like_sf"/>
</dbReference>
<dbReference type="Gene3D" id="1.10.472.10">
    <property type="entry name" value="Cyclin-like"/>
    <property type="match status" value="2"/>
</dbReference>
<evidence type="ECO:0000256" key="1">
    <source>
        <dbReference type="ARBA" id="ARBA00022618"/>
    </source>
</evidence>
<proteinExistence type="inferred from homology"/>
<organism evidence="6 7">
    <name type="scientific">Stentor coeruleus</name>
    <dbReference type="NCBI Taxonomy" id="5963"/>
    <lineage>
        <taxon>Eukaryota</taxon>
        <taxon>Sar</taxon>
        <taxon>Alveolata</taxon>
        <taxon>Ciliophora</taxon>
        <taxon>Postciliodesmatophora</taxon>
        <taxon>Heterotrichea</taxon>
        <taxon>Heterotrichida</taxon>
        <taxon>Stentoridae</taxon>
        <taxon>Stentor</taxon>
    </lineage>
</organism>
<protein>
    <recommendedName>
        <fullName evidence="5">Cyclin-like domain-containing protein</fullName>
    </recommendedName>
</protein>
<comment type="similarity">
    <text evidence="4">Belongs to the cyclin family.</text>
</comment>
<sequence>MSSLLSEKFSRFPNIDDSDLECHDTLDTSTLDTEMQSCSWRSQDLDFISNVLINEIPANPYYLESRQPYLTNSMRSLLMDWLMEISSEFYLKRETCHKAMSYVDRYLSESQPVKKEHFQLLGLTACFIAAKCEEISYPKMTDFIKAAGGIYTCHDVRLMERMILKALKWKITQPTSITICDWLMTQWDSYAQNELGDKSHTITLKDSKGYKKFREIVQLIDASSLDIGYLKFRPRIIAACACYMILFKHIKEQKYAPILLYETYKQEFEDDYVRNFMDLFLNFVSVALEIFVYDEMFSCGNFLNKFVDVKVCYEFPPVCKTGFRPENHYQEFLSFQTHNPLCVQVVQMKIKGNFVS</sequence>
<dbReference type="EMBL" id="MPUH01000241">
    <property type="protein sequence ID" value="OMJ85299.1"/>
    <property type="molecule type" value="Genomic_DNA"/>
</dbReference>
<dbReference type="InterPro" id="IPR039361">
    <property type="entry name" value="Cyclin"/>
</dbReference>
<evidence type="ECO:0000259" key="5">
    <source>
        <dbReference type="SMART" id="SM00385"/>
    </source>
</evidence>